<keyword evidence="3" id="KW-1185">Reference proteome</keyword>
<sequence length="378" mass="42600">MDIWEEVKRDSNIQTLGTRWVFALKLDSDGKPIRHKAWLVVQGHRQIRGVNFEETFAPTPLFGTLRSILPIASNKSWKVNTFDVTSAYLHSKIDEVIFVRPPPGITLGENKVLKLKRALYGLKQAGRCWWMHLKSIFQEMGFNANENDQSTYTYKHGGECAMLWIHVDDGVLTASSKTVMERLKLELTTRLKLRWDEEINSIVGIEIKRQGKGFILKQPGLIKKVITGITNQQQLSISDRDDILFSSSYASGCHVCCELLSQICNECARQSLEGTQTPGRLHQYLKIGAENTRKNVEVYVDANWGGEGSRSQHGFCILLHGTIVASTFQAEYMALSFAAREALWLVSNLEEVIGRQCPILLSDNKSAVQIANNSSSRK</sequence>
<gene>
    <name evidence="2" type="ORF">O181_029654</name>
</gene>
<protein>
    <recommendedName>
        <fullName evidence="1">Reverse transcriptase Ty1/copia-type domain-containing protein</fullName>
    </recommendedName>
</protein>
<proteinExistence type="predicted"/>
<dbReference type="InterPro" id="IPR043502">
    <property type="entry name" value="DNA/RNA_pol_sf"/>
</dbReference>
<dbReference type="EMBL" id="AVOT02010329">
    <property type="protein sequence ID" value="MBW0489939.1"/>
    <property type="molecule type" value="Genomic_DNA"/>
</dbReference>
<dbReference type="Proteomes" id="UP000765509">
    <property type="component" value="Unassembled WGS sequence"/>
</dbReference>
<reference evidence="2" key="1">
    <citation type="submission" date="2021-03" db="EMBL/GenBank/DDBJ databases">
        <title>Draft genome sequence of rust myrtle Austropuccinia psidii MF-1, a brazilian biotype.</title>
        <authorList>
            <person name="Quecine M.C."/>
            <person name="Pachon D.M.R."/>
            <person name="Bonatelli M.L."/>
            <person name="Correr F.H."/>
            <person name="Franceschini L.M."/>
            <person name="Leite T.F."/>
            <person name="Margarido G.R.A."/>
            <person name="Almeida C.A."/>
            <person name="Ferrarezi J.A."/>
            <person name="Labate C.A."/>
        </authorList>
    </citation>
    <scope>NUCLEOTIDE SEQUENCE</scope>
    <source>
        <strain evidence="2">MF-1</strain>
    </source>
</reference>
<dbReference type="CDD" id="cd09272">
    <property type="entry name" value="RNase_HI_RT_Ty1"/>
    <property type="match status" value="1"/>
</dbReference>
<evidence type="ECO:0000313" key="2">
    <source>
        <dbReference type="EMBL" id="MBW0489939.1"/>
    </source>
</evidence>
<accession>A0A9Q3H4S2</accession>
<dbReference type="InterPro" id="IPR013103">
    <property type="entry name" value="RVT_2"/>
</dbReference>
<dbReference type="AlphaFoldDB" id="A0A9Q3H4S2"/>
<organism evidence="2 3">
    <name type="scientific">Austropuccinia psidii MF-1</name>
    <dbReference type="NCBI Taxonomy" id="1389203"/>
    <lineage>
        <taxon>Eukaryota</taxon>
        <taxon>Fungi</taxon>
        <taxon>Dikarya</taxon>
        <taxon>Basidiomycota</taxon>
        <taxon>Pucciniomycotina</taxon>
        <taxon>Pucciniomycetes</taxon>
        <taxon>Pucciniales</taxon>
        <taxon>Sphaerophragmiaceae</taxon>
        <taxon>Austropuccinia</taxon>
    </lineage>
</organism>
<feature type="domain" description="Reverse transcriptase Ty1/copia-type" evidence="1">
    <location>
        <begin position="2"/>
        <end position="228"/>
    </location>
</feature>
<evidence type="ECO:0000259" key="1">
    <source>
        <dbReference type="Pfam" id="PF07727"/>
    </source>
</evidence>
<evidence type="ECO:0000313" key="3">
    <source>
        <dbReference type="Proteomes" id="UP000765509"/>
    </source>
</evidence>
<dbReference type="Pfam" id="PF07727">
    <property type="entry name" value="RVT_2"/>
    <property type="match status" value="1"/>
</dbReference>
<comment type="caution">
    <text evidence="2">The sequence shown here is derived from an EMBL/GenBank/DDBJ whole genome shotgun (WGS) entry which is preliminary data.</text>
</comment>
<name>A0A9Q3H4S2_9BASI</name>
<dbReference type="SUPFAM" id="SSF56672">
    <property type="entry name" value="DNA/RNA polymerases"/>
    <property type="match status" value="1"/>
</dbReference>